<accession>A0ABQ1W3U6</accession>
<dbReference type="Proteomes" id="UP000608420">
    <property type="component" value="Unassembled WGS sequence"/>
</dbReference>
<evidence type="ECO:0000313" key="1">
    <source>
        <dbReference type="EMBL" id="GGG13772.1"/>
    </source>
</evidence>
<name>A0ABQ1W3U6_9BACL</name>
<protein>
    <submittedName>
        <fullName evidence="1">Uncharacterized protein</fullName>
    </submittedName>
</protein>
<gene>
    <name evidence="1" type="ORF">GCM10010913_39450</name>
</gene>
<comment type="caution">
    <text evidence="1">The sequence shown here is derived from an EMBL/GenBank/DDBJ whole genome shotgun (WGS) entry which is preliminary data.</text>
</comment>
<dbReference type="EMBL" id="BMIW01000037">
    <property type="protein sequence ID" value="GGG13772.1"/>
    <property type="molecule type" value="Genomic_DNA"/>
</dbReference>
<keyword evidence="2" id="KW-1185">Reference proteome</keyword>
<evidence type="ECO:0000313" key="2">
    <source>
        <dbReference type="Proteomes" id="UP000608420"/>
    </source>
</evidence>
<proteinExistence type="predicted"/>
<reference evidence="2" key="1">
    <citation type="journal article" date="2019" name="Int. J. Syst. Evol. Microbiol.">
        <title>The Global Catalogue of Microorganisms (GCM) 10K type strain sequencing project: providing services to taxonomists for standard genome sequencing and annotation.</title>
        <authorList>
            <consortium name="The Broad Institute Genomics Platform"/>
            <consortium name="The Broad Institute Genome Sequencing Center for Infectious Disease"/>
            <person name="Wu L."/>
            <person name="Ma J."/>
        </authorList>
    </citation>
    <scope>NUCLEOTIDE SEQUENCE [LARGE SCALE GENOMIC DNA]</scope>
    <source>
        <strain evidence="2">CGMCC 1.15420</strain>
    </source>
</reference>
<organism evidence="1 2">
    <name type="scientific">Paenibacillus aceti</name>
    <dbReference type="NCBI Taxonomy" id="1820010"/>
    <lineage>
        <taxon>Bacteria</taxon>
        <taxon>Bacillati</taxon>
        <taxon>Bacillota</taxon>
        <taxon>Bacilli</taxon>
        <taxon>Bacillales</taxon>
        <taxon>Paenibacillaceae</taxon>
        <taxon>Paenibacillus</taxon>
    </lineage>
</organism>
<sequence>MIYLFELRAKFLTVTVGAAYATYNMGKARKGGRSFELKFQKKKGASMYEMG</sequence>